<accession>A0A0R2NPG4</accession>
<evidence type="ECO:0000256" key="4">
    <source>
        <dbReference type="ARBA" id="ARBA00022857"/>
    </source>
</evidence>
<dbReference type="PATRIC" id="fig|480391.4.peg.1460"/>
<dbReference type="EC" id="1.18.1.2" evidence="6"/>
<comment type="subunit">
    <text evidence="1 6">Homodimer.</text>
</comment>
<feature type="binding site" evidence="6">
    <location>
        <position position="286"/>
    </location>
    <ligand>
        <name>FAD</name>
        <dbReference type="ChEBI" id="CHEBI:57692"/>
    </ligand>
</feature>
<evidence type="ECO:0000256" key="1">
    <source>
        <dbReference type="ARBA" id="ARBA00011738"/>
    </source>
</evidence>
<keyword evidence="4 6" id="KW-0521">NADP</keyword>
<comment type="caution">
    <text evidence="8">The sequence shown here is derived from an EMBL/GenBank/DDBJ whole genome shotgun (WGS) entry which is preliminary data.</text>
</comment>
<dbReference type="Proteomes" id="UP000051249">
    <property type="component" value="Unassembled WGS sequence"/>
</dbReference>
<dbReference type="InterPro" id="IPR036188">
    <property type="entry name" value="FAD/NAD-bd_sf"/>
</dbReference>
<keyword evidence="3 6" id="KW-0274">FAD</keyword>
<keyword evidence="9" id="KW-1185">Reference proteome</keyword>
<comment type="caution">
    <text evidence="6">Lacks conserved residue(s) required for the propagation of feature annotation.</text>
</comment>
<dbReference type="GO" id="GO:0004324">
    <property type="term" value="F:ferredoxin-NADP+ reductase activity"/>
    <property type="evidence" value="ECO:0007669"/>
    <property type="project" value="UniProtKB-UniRule"/>
</dbReference>
<dbReference type="HAMAP" id="MF_01685">
    <property type="entry name" value="FENR2"/>
    <property type="match status" value="1"/>
</dbReference>
<dbReference type="PANTHER" id="PTHR48105">
    <property type="entry name" value="THIOREDOXIN REDUCTASE 1-RELATED-RELATED"/>
    <property type="match status" value="1"/>
</dbReference>
<evidence type="ECO:0000313" key="8">
    <source>
        <dbReference type="EMBL" id="KRO25901.1"/>
    </source>
</evidence>
<dbReference type="EMBL" id="JQCQ01000005">
    <property type="protein sequence ID" value="KRO25901.1"/>
    <property type="molecule type" value="Genomic_DNA"/>
</dbReference>
<feature type="binding site" evidence="6">
    <location>
        <position position="48"/>
    </location>
    <ligand>
        <name>FAD</name>
        <dbReference type="ChEBI" id="CHEBI:57692"/>
    </ligand>
</feature>
<evidence type="ECO:0000256" key="3">
    <source>
        <dbReference type="ARBA" id="ARBA00022827"/>
    </source>
</evidence>
<feature type="domain" description="FAD/NAD(P)-binding" evidence="7">
    <location>
        <begin position="6"/>
        <end position="304"/>
    </location>
</feature>
<dbReference type="OrthoDB" id="9806179at2"/>
<sequence>MSNKMYDITIIGGGPAGLFAGFYAGMRTAKVQIIESLEQLGGQVSALYPEKSIHDVGGYPGIKALDLAQQLEKQVRQLPVDIRIKETVTNVSKLSDMEAYQIVTDKGAYQTKSIVIATGNGAFQPRKLAIENGESLEDQHLFYHVPDLHRFDDQRVMVAGGGDSAIDIALMLEPIAKEVILVHRRDEFRAMEHSVQLLQNSGIQTKTPFLIKAVKEENNHLAVELDRVRSDETETIEVDDVLVNYGFTSSNKIIKNWDIQPEQKHRMFLVDNMMQTSIPNIYAIGDGIEYPGKLRLIATAFGEGPVAINQIMNNLYPGKRGPLHSTSMFQEK</sequence>
<dbReference type="GO" id="GO:0050660">
    <property type="term" value="F:flavin adenine dinucleotide binding"/>
    <property type="evidence" value="ECO:0007669"/>
    <property type="project" value="UniProtKB-UniRule"/>
</dbReference>
<keyword evidence="5 6" id="KW-0560">Oxidoreductase</keyword>
<dbReference type="Gene3D" id="3.50.50.60">
    <property type="entry name" value="FAD/NAD(P)-binding domain"/>
    <property type="match status" value="2"/>
</dbReference>
<evidence type="ECO:0000259" key="7">
    <source>
        <dbReference type="Pfam" id="PF07992"/>
    </source>
</evidence>
<dbReference type="PRINTS" id="PR00469">
    <property type="entry name" value="PNDRDTASEII"/>
</dbReference>
<dbReference type="Pfam" id="PF07992">
    <property type="entry name" value="Pyr_redox_2"/>
    <property type="match status" value="1"/>
</dbReference>
<evidence type="ECO:0000256" key="5">
    <source>
        <dbReference type="ARBA" id="ARBA00023002"/>
    </source>
</evidence>
<dbReference type="PRINTS" id="PR00368">
    <property type="entry name" value="FADPNR"/>
</dbReference>
<protein>
    <recommendedName>
        <fullName evidence="6">Ferredoxin--NADP reductase</fullName>
        <shortName evidence="6">FNR</shortName>
        <shortName evidence="6">Fd-NADP(+) reductase</shortName>
        <ecNumber evidence="6">1.18.1.2</ecNumber>
    </recommendedName>
</protein>
<dbReference type="GO" id="GO:0050661">
    <property type="term" value="F:NADP binding"/>
    <property type="evidence" value="ECO:0007669"/>
    <property type="project" value="UniProtKB-UniRule"/>
</dbReference>
<feature type="binding site" evidence="6">
    <location>
        <position position="123"/>
    </location>
    <ligand>
        <name>FAD</name>
        <dbReference type="ChEBI" id="CHEBI:57692"/>
    </ligand>
</feature>
<evidence type="ECO:0000256" key="6">
    <source>
        <dbReference type="HAMAP-Rule" id="MF_01685"/>
    </source>
</evidence>
<gene>
    <name evidence="8" type="ORF">IV88_GL001436</name>
</gene>
<keyword evidence="2 6" id="KW-0285">Flavoprotein</keyword>
<dbReference type="InterPro" id="IPR050097">
    <property type="entry name" value="Ferredoxin-NADP_redctase_2"/>
</dbReference>
<feature type="binding site" evidence="6">
    <location>
        <position position="326"/>
    </location>
    <ligand>
        <name>FAD</name>
        <dbReference type="ChEBI" id="CHEBI:57692"/>
    </ligand>
</feature>
<comment type="cofactor">
    <cofactor evidence="6">
        <name>FAD</name>
        <dbReference type="ChEBI" id="CHEBI:57692"/>
    </cofactor>
    <text evidence="6">Binds 1 FAD per subunit.</text>
</comment>
<feature type="binding site" evidence="6">
    <location>
        <position position="43"/>
    </location>
    <ligand>
        <name>FAD</name>
        <dbReference type="ChEBI" id="CHEBI:57692"/>
    </ligand>
</feature>
<dbReference type="AlphaFoldDB" id="A0A0R2NPG4"/>
<organism evidence="8 9">
    <name type="scientific">Pediococcus argentinicus</name>
    <dbReference type="NCBI Taxonomy" id="480391"/>
    <lineage>
        <taxon>Bacteria</taxon>
        <taxon>Bacillati</taxon>
        <taxon>Bacillota</taxon>
        <taxon>Bacilli</taxon>
        <taxon>Lactobacillales</taxon>
        <taxon>Lactobacillaceae</taxon>
        <taxon>Pediococcus</taxon>
    </lineage>
</organism>
<comment type="catalytic activity">
    <reaction evidence="6">
        <text>2 reduced [2Fe-2S]-[ferredoxin] + NADP(+) + H(+) = 2 oxidized [2Fe-2S]-[ferredoxin] + NADPH</text>
        <dbReference type="Rhea" id="RHEA:20125"/>
        <dbReference type="Rhea" id="RHEA-COMP:10000"/>
        <dbReference type="Rhea" id="RHEA-COMP:10001"/>
        <dbReference type="ChEBI" id="CHEBI:15378"/>
        <dbReference type="ChEBI" id="CHEBI:33737"/>
        <dbReference type="ChEBI" id="CHEBI:33738"/>
        <dbReference type="ChEBI" id="CHEBI:57783"/>
        <dbReference type="ChEBI" id="CHEBI:58349"/>
        <dbReference type="EC" id="1.18.1.2"/>
    </reaction>
</comment>
<proteinExistence type="inferred from homology"/>
<dbReference type="RefSeq" id="WP_057798300.1">
    <property type="nucleotide sequence ID" value="NZ_BJZZ01000005.1"/>
</dbReference>
<dbReference type="InterPro" id="IPR023753">
    <property type="entry name" value="FAD/NAD-binding_dom"/>
</dbReference>
<feature type="binding site" evidence="6">
    <location>
        <position position="88"/>
    </location>
    <ligand>
        <name>FAD</name>
        <dbReference type="ChEBI" id="CHEBI:57692"/>
    </ligand>
</feature>
<evidence type="ECO:0000256" key="2">
    <source>
        <dbReference type="ARBA" id="ARBA00022630"/>
    </source>
</evidence>
<name>A0A0R2NPG4_9LACO</name>
<dbReference type="SUPFAM" id="SSF51905">
    <property type="entry name" value="FAD/NAD(P)-binding domain"/>
    <property type="match status" value="1"/>
</dbReference>
<feature type="binding site" evidence="6">
    <location>
        <position position="35"/>
    </location>
    <ligand>
        <name>FAD</name>
        <dbReference type="ChEBI" id="CHEBI:57692"/>
    </ligand>
</feature>
<evidence type="ECO:0000313" key="9">
    <source>
        <dbReference type="Proteomes" id="UP000051249"/>
    </source>
</evidence>
<comment type="similarity">
    <text evidence="6">Belongs to the ferredoxin--NADP reductase type 2 family.</text>
</comment>
<reference evidence="8 9" key="1">
    <citation type="journal article" date="2015" name="Genome Announc.">
        <title>Expanding the biotechnology potential of lactobacilli through comparative genomics of 213 strains and associated genera.</title>
        <authorList>
            <person name="Sun Z."/>
            <person name="Harris H.M."/>
            <person name="McCann A."/>
            <person name="Guo C."/>
            <person name="Argimon S."/>
            <person name="Zhang W."/>
            <person name="Yang X."/>
            <person name="Jeffery I.B."/>
            <person name="Cooney J.C."/>
            <person name="Kagawa T.F."/>
            <person name="Liu W."/>
            <person name="Song Y."/>
            <person name="Salvetti E."/>
            <person name="Wrobel A."/>
            <person name="Rasinkangas P."/>
            <person name="Parkhill J."/>
            <person name="Rea M.C."/>
            <person name="O'Sullivan O."/>
            <person name="Ritari J."/>
            <person name="Douillard F.P."/>
            <person name="Paul Ross R."/>
            <person name="Yang R."/>
            <person name="Briner A.E."/>
            <person name="Felis G.E."/>
            <person name="de Vos W.M."/>
            <person name="Barrangou R."/>
            <person name="Klaenhammer T.R."/>
            <person name="Caufield P.W."/>
            <person name="Cui Y."/>
            <person name="Zhang H."/>
            <person name="O'Toole P.W."/>
        </authorList>
    </citation>
    <scope>NUCLEOTIDE SEQUENCE [LARGE SCALE GENOMIC DNA]</scope>
    <source>
        <strain evidence="8 9">DSM 23026</strain>
    </source>
</reference>
<dbReference type="InterPro" id="IPR022890">
    <property type="entry name" value="Fd--NADP_Rdtase_type_2"/>
</dbReference>